<keyword evidence="1" id="KW-0732">Signal</keyword>
<feature type="chain" id="PRO_5037022109" description="Transporter" evidence="1">
    <location>
        <begin position="24"/>
        <end position="320"/>
    </location>
</feature>
<evidence type="ECO:0000256" key="1">
    <source>
        <dbReference type="SAM" id="SignalP"/>
    </source>
</evidence>
<name>A0A934RHN3_9BACT</name>
<reference evidence="2" key="1">
    <citation type="submission" date="2021-01" db="EMBL/GenBank/DDBJ databases">
        <title>Modified the classification status of verrucomicrobia.</title>
        <authorList>
            <person name="Feng X."/>
        </authorList>
    </citation>
    <scope>NUCLEOTIDE SEQUENCE</scope>
    <source>
        <strain evidence="2">KCTC 22201</strain>
    </source>
</reference>
<organism evidence="2 3">
    <name type="scientific">Haloferula rosea</name>
    <dbReference type="NCBI Taxonomy" id="490093"/>
    <lineage>
        <taxon>Bacteria</taxon>
        <taxon>Pseudomonadati</taxon>
        <taxon>Verrucomicrobiota</taxon>
        <taxon>Verrucomicrobiia</taxon>
        <taxon>Verrucomicrobiales</taxon>
        <taxon>Verrucomicrobiaceae</taxon>
        <taxon>Haloferula</taxon>
    </lineage>
</organism>
<dbReference type="AlphaFoldDB" id="A0A934RHN3"/>
<dbReference type="EMBL" id="JAENII010000014">
    <property type="protein sequence ID" value="MBK1828495.1"/>
    <property type="molecule type" value="Genomic_DNA"/>
</dbReference>
<accession>A0A934RHN3</accession>
<comment type="caution">
    <text evidence="2">The sequence shown here is derived from an EMBL/GenBank/DDBJ whole genome shotgun (WGS) entry which is preliminary data.</text>
</comment>
<dbReference type="Proteomes" id="UP000658278">
    <property type="component" value="Unassembled WGS sequence"/>
</dbReference>
<evidence type="ECO:0000313" key="3">
    <source>
        <dbReference type="Proteomes" id="UP000658278"/>
    </source>
</evidence>
<evidence type="ECO:0000313" key="2">
    <source>
        <dbReference type="EMBL" id="MBK1828495.1"/>
    </source>
</evidence>
<sequence length="320" mass="34756">MNRTSIVAKTAGLFSACAVSALAGTVALEPATIATTTTAFENTRRPITNPTLFDNALPQSNVHPIFMYHRLPDFADTTLGPLAMGGHVEIYALQLEWALTDRLSLVATKDGYVRFRPDTPGLWSAQEGFANLAGGLKYAFILDPVNEFVLSGSATFEFPTGNQDVFQGEGDGAVNLIVSGLKMWDRWQFAGGAGIRLPFDGQMSTNTFVSTHVSYEVVPWFIPLVELNWHHVLEAGNGRASFFSQAGGAVPVVATFEGNDLLNFGAANASQNRDLVTAAVGFRSRITESVDLGFAYEFPLTDEETGIIEDRFTADLVWRF</sequence>
<protein>
    <recommendedName>
        <fullName evidence="4">Transporter</fullName>
    </recommendedName>
</protein>
<gene>
    <name evidence="2" type="ORF">JIN81_15790</name>
</gene>
<dbReference type="RefSeq" id="WP_200282069.1">
    <property type="nucleotide sequence ID" value="NZ_JAENII010000014.1"/>
</dbReference>
<proteinExistence type="predicted"/>
<keyword evidence="3" id="KW-1185">Reference proteome</keyword>
<feature type="signal peptide" evidence="1">
    <location>
        <begin position="1"/>
        <end position="23"/>
    </location>
</feature>
<evidence type="ECO:0008006" key="4">
    <source>
        <dbReference type="Google" id="ProtNLM"/>
    </source>
</evidence>